<keyword evidence="3" id="KW-1185">Reference proteome</keyword>
<keyword evidence="1" id="KW-1133">Transmembrane helix</keyword>
<name>A0A931CJ75_9ACTN</name>
<dbReference type="EMBL" id="JADQTO010000025">
    <property type="protein sequence ID" value="MBG0567168.1"/>
    <property type="molecule type" value="Genomic_DNA"/>
</dbReference>
<feature type="transmembrane region" description="Helical" evidence="1">
    <location>
        <begin position="39"/>
        <end position="56"/>
    </location>
</feature>
<accession>A0A931CJ75</accession>
<organism evidence="2 3">
    <name type="scientific">Actinoplanes aureus</name>
    <dbReference type="NCBI Taxonomy" id="2792083"/>
    <lineage>
        <taxon>Bacteria</taxon>
        <taxon>Bacillati</taxon>
        <taxon>Actinomycetota</taxon>
        <taxon>Actinomycetes</taxon>
        <taxon>Micromonosporales</taxon>
        <taxon>Micromonosporaceae</taxon>
        <taxon>Actinoplanes</taxon>
    </lineage>
</organism>
<dbReference type="AlphaFoldDB" id="A0A931CJ75"/>
<dbReference type="RefSeq" id="WP_196418939.1">
    <property type="nucleotide sequence ID" value="NZ_JADQTO010000025.1"/>
</dbReference>
<evidence type="ECO:0000256" key="1">
    <source>
        <dbReference type="SAM" id="Phobius"/>
    </source>
</evidence>
<evidence type="ECO:0000313" key="3">
    <source>
        <dbReference type="Proteomes" id="UP000598146"/>
    </source>
</evidence>
<feature type="transmembrane region" description="Helical" evidence="1">
    <location>
        <begin position="114"/>
        <end position="131"/>
    </location>
</feature>
<proteinExistence type="predicted"/>
<feature type="transmembrane region" description="Helical" evidence="1">
    <location>
        <begin position="84"/>
        <end position="102"/>
    </location>
</feature>
<protein>
    <submittedName>
        <fullName evidence="2">Uncharacterized protein</fullName>
    </submittedName>
</protein>
<feature type="transmembrane region" description="Helical" evidence="1">
    <location>
        <begin position="143"/>
        <end position="163"/>
    </location>
</feature>
<gene>
    <name evidence="2" type="ORF">I4J89_37550</name>
</gene>
<keyword evidence="1" id="KW-0812">Transmembrane</keyword>
<reference evidence="2" key="1">
    <citation type="submission" date="2020-11" db="EMBL/GenBank/DDBJ databases">
        <title>Isolation and identification of active actinomycetes.</title>
        <authorList>
            <person name="Sun X."/>
        </authorList>
    </citation>
    <scope>NUCLEOTIDE SEQUENCE</scope>
    <source>
        <strain evidence="2">NEAU-A11</strain>
    </source>
</reference>
<dbReference type="Proteomes" id="UP000598146">
    <property type="component" value="Unassembled WGS sequence"/>
</dbReference>
<keyword evidence="1" id="KW-0472">Membrane</keyword>
<comment type="caution">
    <text evidence="2">The sequence shown here is derived from an EMBL/GenBank/DDBJ whole genome shotgun (WGS) entry which is preliminary data.</text>
</comment>
<evidence type="ECO:0000313" key="2">
    <source>
        <dbReference type="EMBL" id="MBG0567168.1"/>
    </source>
</evidence>
<sequence length="164" mass="17407">MARLIPIRLTHDTEEGTAAGIYGLIVGGGMVVSSHAKRAVVVAVAVLVTLTVYWAAERYARIVAERIHAGHRPTWHTVRRQLTSGWELVTASTLPLVVLLTVRATGIKLINAEIASLICTTILLGVAGWRMGVGGRLSPAERVVSTLVASAFGVALIALKTSLH</sequence>